<dbReference type="AlphaFoldDB" id="A0A9J7BHR9"/>
<evidence type="ECO:0000256" key="1">
    <source>
        <dbReference type="SAM" id="SignalP"/>
    </source>
</evidence>
<feature type="chain" id="PRO_5039895263" evidence="1">
    <location>
        <begin position="21"/>
        <end position="356"/>
    </location>
</feature>
<protein>
    <submittedName>
        <fullName evidence="2">Uncharacterized protein</fullName>
    </submittedName>
</protein>
<dbReference type="RefSeq" id="WP_260790992.1">
    <property type="nucleotide sequence ID" value="NZ_CP093313.1"/>
</dbReference>
<gene>
    <name evidence="2" type="ORF">MOP44_15550</name>
</gene>
<reference evidence="2" key="1">
    <citation type="submission" date="2021-04" db="EMBL/GenBank/DDBJ databases">
        <title>Phylogenetic analysis of Acidobacteriaceae.</title>
        <authorList>
            <person name="Qiu L."/>
            <person name="Zhang Q."/>
        </authorList>
    </citation>
    <scope>NUCLEOTIDE SEQUENCE</scope>
    <source>
        <strain evidence="2">DSM 25168</strain>
    </source>
</reference>
<proteinExistence type="predicted"/>
<accession>A0A9J7BHR9</accession>
<name>A0A9J7BHR9_9BACT</name>
<organism evidence="2 3">
    <name type="scientific">Occallatibacter riparius</name>
    <dbReference type="NCBI Taxonomy" id="1002689"/>
    <lineage>
        <taxon>Bacteria</taxon>
        <taxon>Pseudomonadati</taxon>
        <taxon>Acidobacteriota</taxon>
        <taxon>Terriglobia</taxon>
        <taxon>Terriglobales</taxon>
        <taxon>Acidobacteriaceae</taxon>
        <taxon>Occallatibacter</taxon>
    </lineage>
</organism>
<dbReference type="Proteomes" id="UP001059380">
    <property type="component" value="Chromosome"/>
</dbReference>
<sequence>MVRKSFAFLCLLIAAVTASAQVLETKICDVLAHPSAFDGKVVRLTGTVIAGFDEFAVKNNSCNQAINSIWITYPAGTKAKAGPAAMLTLQLAKNSPGDQAAPKRTPVTLDANKDFKQFDSLLSAQAKFMGRCLGCVRSTVTATLTGRIDAVDQPALERTGKMFTAVRGFGNLNRYPARIVLQSVSNVIPGDIDYSKPATLGDGQVELGLTADLPARAATAFGAEGEQNGVGVDFDVTNTLRKDDGGKGSVDSPDGLLLAVYLDGDRLKELALSEAMAHMGTHIADLREKPNGRSLSKLEAHAWSATILAAVNQGEKLLTLPGGYVLWNQSWSEAERQKALPGALSGFLTDWAGFGR</sequence>
<keyword evidence="1" id="KW-0732">Signal</keyword>
<dbReference type="KEGG" id="orp:MOP44_15550"/>
<keyword evidence="3" id="KW-1185">Reference proteome</keyword>
<feature type="signal peptide" evidence="1">
    <location>
        <begin position="1"/>
        <end position="20"/>
    </location>
</feature>
<evidence type="ECO:0000313" key="3">
    <source>
        <dbReference type="Proteomes" id="UP001059380"/>
    </source>
</evidence>
<evidence type="ECO:0000313" key="2">
    <source>
        <dbReference type="EMBL" id="UWZ81987.1"/>
    </source>
</evidence>
<dbReference type="EMBL" id="CP093313">
    <property type="protein sequence ID" value="UWZ81987.1"/>
    <property type="molecule type" value="Genomic_DNA"/>
</dbReference>